<dbReference type="OrthoDB" id="7494486at2"/>
<evidence type="ECO:0000313" key="1">
    <source>
        <dbReference type="EMBL" id="OBU12531.1"/>
    </source>
</evidence>
<sequence length="486" mass="52031">MQSIPASKIVSILPGVVGTGGNPLALNALFITKKQPESMLGVKAFGSADLVGEVFGISSKEYEAAQVYFKGFDNCTVLPDTLYIASMVTTAQSAKLVGAKVPTRPQSDFNTLPQGLALTIDGQPVSVTIDGEANSYSSLAAAVTASLAAAGTCKYDTGAKVFVIEGATKGAVGSITTAEGELAEFMGLTESGGAQANNGINADTIEELLPRITKETTNFVSIMAIDFTADEKLAISRWVTMQNDRYLHVLYQTDNANGELETISSTIKESDMGGTCLFYGSHKHAAFICGYAASMNFDELNGRTNLAFRSQEGLTPSVTDDATADNLMTMGFNFYGAYATANDRFIFAYPGSVSGKFKWMDSYVIQVFFNSQLQLALMTTLKNFKNIPYNDSGRAIHRAAISDPIFQMLNFGGIQPGVDLSEQQKKQINIEAGFDAAAQLNTAGWCLKIEKTPAQTRGLRKSMPLKLWYADGGSVQSVNLPSINVQ</sequence>
<reference evidence="2" key="1">
    <citation type="submission" date="2016-06" db="EMBL/GenBank/DDBJ databases">
        <authorList>
            <person name="Butler K."/>
        </authorList>
    </citation>
    <scope>NUCLEOTIDE SEQUENCE [LARGE SCALE GENOMIC DNA]</scope>
    <source>
        <strain evidence="2">GCSL-Mp20</strain>
    </source>
</reference>
<evidence type="ECO:0008006" key="3">
    <source>
        <dbReference type="Google" id="ProtNLM"/>
    </source>
</evidence>
<dbReference type="RefSeq" id="WP_067399776.1">
    <property type="nucleotide sequence ID" value="NZ_LZEY01000005.1"/>
</dbReference>
<dbReference type="Pfam" id="PF11863">
    <property type="entry name" value="DUF3383"/>
    <property type="match status" value="1"/>
</dbReference>
<comment type="caution">
    <text evidence="1">The sequence shown here is derived from an EMBL/GenBank/DDBJ whole genome shotgun (WGS) entry which is preliminary data.</text>
</comment>
<accession>A0A1B8HSF7</accession>
<protein>
    <recommendedName>
        <fullName evidence="3">Phage tail protein</fullName>
    </recommendedName>
</protein>
<dbReference type="EMBL" id="LZEY01000005">
    <property type="protein sequence ID" value="OBU12531.1"/>
    <property type="molecule type" value="Genomic_DNA"/>
</dbReference>
<organism evidence="1 2">
    <name type="scientific">Morganella psychrotolerans</name>
    <dbReference type="NCBI Taxonomy" id="368603"/>
    <lineage>
        <taxon>Bacteria</taxon>
        <taxon>Pseudomonadati</taxon>
        <taxon>Pseudomonadota</taxon>
        <taxon>Gammaproteobacteria</taxon>
        <taxon>Enterobacterales</taxon>
        <taxon>Morganellaceae</taxon>
        <taxon>Morganella</taxon>
    </lineage>
</organism>
<dbReference type="Proteomes" id="UP000092377">
    <property type="component" value="Unassembled WGS sequence"/>
</dbReference>
<name>A0A1B8HSF7_9GAMM</name>
<proteinExistence type="predicted"/>
<keyword evidence="2" id="KW-1185">Reference proteome</keyword>
<gene>
    <name evidence="1" type="ORF">AYY18_15475</name>
</gene>
<dbReference type="AlphaFoldDB" id="A0A1B8HSF7"/>
<dbReference type="InterPro" id="IPR021808">
    <property type="entry name" value="DUF3383"/>
</dbReference>
<evidence type="ECO:0000313" key="2">
    <source>
        <dbReference type="Proteomes" id="UP000092377"/>
    </source>
</evidence>